<reference evidence="1 2" key="1">
    <citation type="submission" date="2015-10" db="EMBL/GenBank/DDBJ databases">
        <title>Pseudomonas helleri sp. nov. and Pseudomonas weihenstephanensis sp. nov., isolated from raw cows milk.</title>
        <authorList>
            <person name="Von Neubeck M."/>
            <person name="Huptas C."/>
            <person name="Wenning M."/>
            <person name="Scherer S."/>
        </authorList>
    </citation>
    <scope>NUCLEOTIDE SEQUENCE [LARGE SCALE GENOMIC DNA]</scope>
    <source>
        <strain evidence="1 2">BSTT44</strain>
    </source>
</reference>
<gene>
    <name evidence="1" type="ORF">AQS70_17510</name>
</gene>
<evidence type="ECO:0000313" key="1">
    <source>
        <dbReference type="EMBL" id="KQB51578.1"/>
    </source>
</evidence>
<accession>A0A0Q1CAZ7</accession>
<dbReference type="STRING" id="1563157.AQS70_17510"/>
<dbReference type="RefSeq" id="WP_055104901.1">
    <property type="nucleotide sequence ID" value="NZ_LLWH01000232.1"/>
</dbReference>
<protein>
    <submittedName>
        <fullName evidence="1">Phage tail protein</fullName>
    </submittedName>
</protein>
<organism evidence="1 2">
    <name type="scientific">Pseudomonas endophytica</name>
    <dbReference type="NCBI Taxonomy" id="1563157"/>
    <lineage>
        <taxon>Bacteria</taxon>
        <taxon>Pseudomonadati</taxon>
        <taxon>Pseudomonadota</taxon>
        <taxon>Gammaproteobacteria</taxon>
        <taxon>Pseudomonadales</taxon>
        <taxon>Pseudomonadaceae</taxon>
        <taxon>Pseudomonas</taxon>
    </lineage>
</organism>
<keyword evidence="2" id="KW-1185">Reference proteome</keyword>
<dbReference type="EMBL" id="LLWH01000232">
    <property type="protein sequence ID" value="KQB51578.1"/>
    <property type="molecule type" value="Genomic_DNA"/>
</dbReference>
<dbReference type="Proteomes" id="UP000050342">
    <property type="component" value="Unassembled WGS sequence"/>
</dbReference>
<proteinExistence type="predicted"/>
<evidence type="ECO:0000313" key="2">
    <source>
        <dbReference type="Proteomes" id="UP000050342"/>
    </source>
</evidence>
<name>A0A0Q1CAZ7_9PSED</name>
<sequence length="993" mass="111208">MFLSPLNSRLPAGQKTGLNNALSMIEGHHRFLKHNTGDTDDGSVQHLVQNNQGVLSNNRHFIAHTQMEYQPNGDGTTEGQALHVLGYAHAYLATRNPAYLEAAVWHREAYVDYFYAGQPIPDMASRWISNWIINAKEPCLANWPINTTAPTQGGYKCVPLRFVDGQAQIPHGSPFWGEYLDVLTMAHRGHMTWDSINGSVQVINNDVDWEQVLVHRTSTMPLAPWSSLAWVDWDTYLGKGVYDVDWNKKGKEYPASWINVWTGNKIGIGRGPNDQLWNGDIIETDIPAADVGKVQLADNTINGVYFVNYAVRLPLEHGGYMFERNEVWHNRPIHTPLLGGANQRGNAADGEEWFMDACYMLWRITGHERYKKAMDSCLFTAVEYTNIDSADKFFRQDTAAHTPFTDGISYDFTYPSDVPITYGRDQDGYIAIYAQEAVDLSLEQQAVWFRVGQKSSIRVTYSGVGHEGGAVTAIPRLIVSMDKQEEGGLIWTAALPDSADDTMKTVDIPLNQFVQSTREDGSEYVLADLRAVVSADSIISKSVYIEGLIDGRNAKVVESFFPDDDGWYSIGNYLQPGGVAPIESITYKADADFNLRLEDDDKWRWWWMLPATNGEWVTKIISKNDATLSSYQPNQNDRPLPSSPVYSVVEEVSILFDDSSTVNATFAYYCLNDIPPRYTQDDGYTMNFRITLGCTDATGFNGRLGDCQVVDYRDDNLAYTPGLIPFSNIYEEGTDQIGAWRGMPYPGYQYPFIYTLEPEKYSRHLGNMTDFLYDSQQWYFTQFGQLGPGASAYVWNRWDNYKYGTPDTFTIHHWGDGNAWSGYQPRAMMGACRAWYELANNGKAVPPKLIAYAENWLKWLITFTKNSGGVLPTDFPMTGVPQPDPDDFTGHMTGLWLAGACLAALAGCQVAGLDELIEACVTELQNNYVVTPVPGHPMNGSWSPAVRMGTDNGMFFGFWAGEILRALGLYIQYRNLGAGADIYSGIGRCNSLN</sequence>
<dbReference type="AlphaFoldDB" id="A0A0Q1CAZ7"/>
<comment type="caution">
    <text evidence="1">The sequence shown here is derived from an EMBL/GenBank/DDBJ whole genome shotgun (WGS) entry which is preliminary data.</text>
</comment>
<dbReference type="OrthoDB" id="6919261at2"/>